<feature type="compositionally biased region" description="Polar residues" evidence="1">
    <location>
        <begin position="530"/>
        <end position="559"/>
    </location>
</feature>
<feature type="compositionally biased region" description="Basic and acidic residues" evidence="1">
    <location>
        <begin position="495"/>
        <end position="508"/>
    </location>
</feature>
<dbReference type="EMBL" id="CENE01000026">
    <property type="protein sequence ID" value="CEQ42422.1"/>
    <property type="molecule type" value="Genomic_DNA"/>
</dbReference>
<feature type="non-terminal residue" evidence="3">
    <location>
        <position position="1"/>
    </location>
</feature>
<dbReference type="Gene3D" id="2.60.40.640">
    <property type="match status" value="1"/>
</dbReference>
<feature type="compositionally biased region" description="Basic and acidic residues" evidence="1">
    <location>
        <begin position="390"/>
        <end position="400"/>
    </location>
</feature>
<proteinExistence type="predicted"/>
<sequence>MSRQPFGTGKPLGIVEESAASLYEPFYVTSKTSRPGMGPRHRSSSPGIFGKIGLAQPTLQISLAQDVFFLHPAPEGVPTDDEIVQGTVTLWLPKPRSLKHLTVRLVGFYDIGWNDSTPYESGVCLEKTVALFRDGEEVELEKGEHTFEFIIIVPSQTACYERCQYGRVRHMITAKAKGLGNMGGDVMSNEKPVFLITNVRFSSLSGMYALTLTYRFVQPGLEDVSKPPPPLHLKFEGSLDEIGPYTMAMQSQHIMVGGLLLFRLSLLFPPRDLYIYSIKVKIVQQFHLKSPQDASHESAPPPHAQTVFILDSAHPPNMAKVQDNNLGGRSGSQTPRFGPLKVLKKDEMWKIHHLARLPNDNHIRPTTHEGTVTPISVTHSGVSPGSLSKKGKEKEKEPERRKVVMSKPLDIFSCCCFLDSLTLPVYSLLDPNPVPLDAEMCLPCVCGMNLKQLIENHATALLVEGDDDAHIEYIGPPKTEGSSGRGDDSQPQTPVEERGRPERRESEGRGGFFRNVSGDRLFAMAGWRAPSNSNRTRPGSGSNSANNSQPGSRSASRTR</sequence>
<gene>
    <name evidence="3" type="primary">SPOSA6832_04249</name>
</gene>
<feature type="domain" description="Arrestin-like N-terminal" evidence="2">
    <location>
        <begin position="75"/>
        <end position="176"/>
    </location>
</feature>
<evidence type="ECO:0000313" key="4">
    <source>
        <dbReference type="Proteomes" id="UP000243876"/>
    </source>
</evidence>
<dbReference type="InterPro" id="IPR011021">
    <property type="entry name" value="Arrestin-like_N"/>
</dbReference>
<dbReference type="AlphaFoldDB" id="A0A0D6EQR3"/>
<feature type="compositionally biased region" description="Polar residues" evidence="1">
    <location>
        <begin position="368"/>
        <end position="383"/>
    </location>
</feature>
<dbReference type="SUPFAM" id="SSF81296">
    <property type="entry name" value="E set domains"/>
    <property type="match status" value="1"/>
</dbReference>
<protein>
    <submittedName>
        <fullName evidence="3">SPOSA6832_04249-mRNA-1:cds</fullName>
    </submittedName>
</protein>
<evidence type="ECO:0000259" key="2">
    <source>
        <dbReference type="Pfam" id="PF00339"/>
    </source>
</evidence>
<reference evidence="4" key="1">
    <citation type="submission" date="2015-02" db="EMBL/GenBank/DDBJ databases">
        <authorList>
            <person name="Gon?alves P."/>
        </authorList>
    </citation>
    <scope>NUCLEOTIDE SEQUENCE [LARGE SCALE GENOMIC DNA]</scope>
</reference>
<dbReference type="OrthoDB" id="3345971at2759"/>
<name>A0A0D6EQR3_SPOSA</name>
<keyword evidence="4" id="KW-1185">Reference proteome</keyword>
<evidence type="ECO:0000256" key="1">
    <source>
        <dbReference type="SAM" id="MobiDB-lite"/>
    </source>
</evidence>
<accession>A0A0D6EQR3</accession>
<feature type="compositionally biased region" description="Polar residues" evidence="1">
    <location>
        <begin position="322"/>
        <end position="335"/>
    </location>
</feature>
<dbReference type="InterPro" id="IPR014756">
    <property type="entry name" value="Ig_E-set"/>
</dbReference>
<feature type="region of interest" description="Disordered" evidence="1">
    <location>
        <begin position="318"/>
        <end position="337"/>
    </location>
</feature>
<dbReference type="Proteomes" id="UP000243876">
    <property type="component" value="Unassembled WGS sequence"/>
</dbReference>
<dbReference type="InterPro" id="IPR014752">
    <property type="entry name" value="Arrestin-like_C"/>
</dbReference>
<dbReference type="Pfam" id="PF00339">
    <property type="entry name" value="Arrestin_N"/>
    <property type="match status" value="1"/>
</dbReference>
<organism evidence="3 4">
    <name type="scientific">Sporidiobolus salmonicolor</name>
    <name type="common">Yeast-like fungus</name>
    <name type="synonym">Sporobolomyces salmonicolor</name>
    <dbReference type="NCBI Taxonomy" id="5005"/>
    <lineage>
        <taxon>Eukaryota</taxon>
        <taxon>Fungi</taxon>
        <taxon>Dikarya</taxon>
        <taxon>Basidiomycota</taxon>
        <taxon>Pucciniomycotina</taxon>
        <taxon>Microbotryomycetes</taxon>
        <taxon>Sporidiobolales</taxon>
        <taxon>Sporidiobolaceae</taxon>
        <taxon>Sporobolomyces</taxon>
    </lineage>
</organism>
<feature type="region of interest" description="Disordered" evidence="1">
    <location>
        <begin position="471"/>
        <end position="559"/>
    </location>
</feature>
<feature type="region of interest" description="Disordered" evidence="1">
    <location>
        <begin position="360"/>
        <end position="400"/>
    </location>
</feature>
<evidence type="ECO:0000313" key="3">
    <source>
        <dbReference type="EMBL" id="CEQ42422.1"/>
    </source>
</evidence>